<dbReference type="AlphaFoldDB" id="A0A9P9FTW7"/>
<sequence length="611" mass="69804">MPTNYLIEPTLQYFDLIQCPPSPEPLRLGDTAFRYRGLDPRGTEIRLLRILPPKSMQIECALFHVLLDELPPYVAISYTWGDPDDTRSLALEGHDFPVTVNLWQALSRLRSDDSEVIVWVDAICINQMDPNERNHQVQIMTRIYASASSVAIWLGLDYDNSHLAIDLILELTKACQHDIEECKTIILSSHWRFHFEALADLFSRDYWDRLWIVQEVCNSQRADVYCGPSKLSLHEFTLASRILQHHEDHLGTVFSLLDLTKKRKGVADILCHHGPATFVAGHENLGLDLWHALSLTCWHKCQDPRDKIYGILGLLKPEERSRIPVNYSFSKRKVYAIAVKLILETYKSLDIICRNTFSCCRSSEAAQDLPTWLPDFSAPFSAPDISNWGRFDASRGMPAAASIYSAQRKLKVLAIPIDKIDQCSASVQPLAPLHAILTTFLYWRSEVILLFGFSELQHQLFCKFFRIDPTIVPSNVTAEEWMKEVYSTVNYLQKLWLLGVEVDERIRALAPGHAEAGQSTSDNRVLKVLQKVIPGQRFCITEGLRYAIVSGNARPGDEIYVPFGCLMPILLRRVGVEHKFIGEVYMEYYMHGLAIQELEQRKRSFETVILV</sequence>
<organism evidence="2 3">
    <name type="scientific">Dactylonectria macrodidyma</name>
    <dbReference type="NCBI Taxonomy" id="307937"/>
    <lineage>
        <taxon>Eukaryota</taxon>
        <taxon>Fungi</taxon>
        <taxon>Dikarya</taxon>
        <taxon>Ascomycota</taxon>
        <taxon>Pezizomycotina</taxon>
        <taxon>Sordariomycetes</taxon>
        <taxon>Hypocreomycetidae</taxon>
        <taxon>Hypocreales</taxon>
        <taxon>Nectriaceae</taxon>
        <taxon>Dactylonectria</taxon>
    </lineage>
</organism>
<dbReference type="EMBL" id="JAGMUV010000001">
    <property type="protein sequence ID" value="KAH7175311.1"/>
    <property type="molecule type" value="Genomic_DNA"/>
</dbReference>
<proteinExistence type="predicted"/>
<evidence type="ECO:0000313" key="2">
    <source>
        <dbReference type="EMBL" id="KAH7175311.1"/>
    </source>
</evidence>
<gene>
    <name evidence="2" type="ORF">EDB81DRAFT_939492</name>
</gene>
<comment type="caution">
    <text evidence="2">The sequence shown here is derived from an EMBL/GenBank/DDBJ whole genome shotgun (WGS) entry which is preliminary data.</text>
</comment>
<evidence type="ECO:0000259" key="1">
    <source>
        <dbReference type="Pfam" id="PF06985"/>
    </source>
</evidence>
<evidence type="ECO:0000313" key="3">
    <source>
        <dbReference type="Proteomes" id="UP000738349"/>
    </source>
</evidence>
<dbReference type="Proteomes" id="UP000738349">
    <property type="component" value="Unassembled WGS sequence"/>
</dbReference>
<dbReference type="OrthoDB" id="3548654at2759"/>
<reference evidence="2" key="1">
    <citation type="journal article" date="2021" name="Nat. Commun.">
        <title>Genetic determinants of endophytism in the Arabidopsis root mycobiome.</title>
        <authorList>
            <person name="Mesny F."/>
            <person name="Miyauchi S."/>
            <person name="Thiergart T."/>
            <person name="Pickel B."/>
            <person name="Atanasova L."/>
            <person name="Karlsson M."/>
            <person name="Huettel B."/>
            <person name="Barry K.W."/>
            <person name="Haridas S."/>
            <person name="Chen C."/>
            <person name="Bauer D."/>
            <person name="Andreopoulos W."/>
            <person name="Pangilinan J."/>
            <person name="LaButti K."/>
            <person name="Riley R."/>
            <person name="Lipzen A."/>
            <person name="Clum A."/>
            <person name="Drula E."/>
            <person name="Henrissat B."/>
            <person name="Kohler A."/>
            <person name="Grigoriev I.V."/>
            <person name="Martin F.M."/>
            <person name="Hacquard S."/>
        </authorList>
    </citation>
    <scope>NUCLEOTIDE SEQUENCE</scope>
    <source>
        <strain evidence="2">MPI-CAGE-AT-0147</strain>
    </source>
</reference>
<protein>
    <submittedName>
        <fullName evidence="2">Heterokaryon incompatibility protein-domain-containing protein</fullName>
    </submittedName>
</protein>
<dbReference type="PANTHER" id="PTHR24148">
    <property type="entry name" value="ANKYRIN REPEAT DOMAIN-CONTAINING PROTEIN 39 HOMOLOG-RELATED"/>
    <property type="match status" value="1"/>
</dbReference>
<feature type="domain" description="Heterokaryon incompatibility" evidence="1">
    <location>
        <begin position="73"/>
        <end position="215"/>
    </location>
</feature>
<dbReference type="InterPro" id="IPR052895">
    <property type="entry name" value="HetReg/Transcr_Mod"/>
</dbReference>
<name>A0A9P9FTW7_9HYPO</name>
<dbReference type="PANTHER" id="PTHR24148:SF73">
    <property type="entry name" value="HET DOMAIN PROTEIN (AFU_ORTHOLOGUE AFUA_8G01020)"/>
    <property type="match status" value="1"/>
</dbReference>
<accession>A0A9P9FTW7</accession>
<dbReference type="InterPro" id="IPR010730">
    <property type="entry name" value="HET"/>
</dbReference>
<keyword evidence="3" id="KW-1185">Reference proteome</keyword>
<dbReference type="Pfam" id="PF06985">
    <property type="entry name" value="HET"/>
    <property type="match status" value="1"/>
</dbReference>